<reference evidence="2" key="1">
    <citation type="submission" date="2023-07" db="EMBL/GenBank/DDBJ databases">
        <title>Paracoccus sp. MBLB3053 whole genome sequence.</title>
        <authorList>
            <person name="Hwang C.Y."/>
            <person name="Cho E.-S."/>
            <person name="Seo M.-J."/>
        </authorList>
    </citation>
    <scope>NUCLEOTIDE SEQUENCE [LARGE SCALE GENOMIC DNA]</scope>
    <source>
        <strain evidence="2">MBLB3053</strain>
    </source>
</reference>
<name>A0ABU2HWC4_9RHOB</name>
<dbReference type="Gene3D" id="3.20.20.150">
    <property type="entry name" value="Divalent-metal-dependent TIM barrel enzymes"/>
    <property type="match status" value="1"/>
</dbReference>
<dbReference type="GO" id="GO:0016853">
    <property type="term" value="F:isomerase activity"/>
    <property type="evidence" value="ECO:0007669"/>
    <property type="project" value="UniProtKB-KW"/>
</dbReference>
<gene>
    <name evidence="1" type="ORF">RGQ15_17310</name>
</gene>
<evidence type="ECO:0000313" key="2">
    <source>
        <dbReference type="Proteomes" id="UP001269144"/>
    </source>
</evidence>
<organism evidence="1 2">
    <name type="scientific">Paracoccus aurantius</name>
    <dbReference type="NCBI Taxonomy" id="3073814"/>
    <lineage>
        <taxon>Bacteria</taxon>
        <taxon>Pseudomonadati</taxon>
        <taxon>Pseudomonadota</taxon>
        <taxon>Alphaproteobacteria</taxon>
        <taxon>Rhodobacterales</taxon>
        <taxon>Paracoccaceae</taxon>
        <taxon>Paracoccus</taxon>
    </lineage>
</organism>
<comment type="caution">
    <text evidence="1">The sequence shown here is derived from an EMBL/GenBank/DDBJ whole genome shotgun (WGS) entry which is preliminary data.</text>
</comment>
<keyword evidence="2" id="KW-1185">Reference proteome</keyword>
<evidence type="ECO:0000313" key="1">
    <source>
        <dbReference type="EMBL" id="MDS9469323.1"/>
    </source>
</evidence>
<proteinExistence type="predicted"/>
<keyword evidence="1" id="KW-0413">Isomerase</keyword>
<dbReference type="RefSeq" id="WP_311161916.1">
    <property type="nucleotide sequence ID" value="NZ_JAVQLW010000003.1"/>
</dbReference>
<sequence>MSSSLSVFTSLWAMQPHDASGVKLPYEQVVEMVAGAGFAGMALDRGATSLDDLKRIQPMMARAGLRAFLVSFPTTVEGLREDLRMAKDWGAPFVVVIGQVMPLTVEGMIPVIRAWIEMSEQEGMPILFETHRNCITNDLFSTLVLLDAIPEMRMCADLSHYVVDREFWFPLSDHDKALMSRILTRSDSFQGRVASRQQIQLQLDFPQHQKWVELFRGWWREGLEGWSRRNQSGDCVFLCELGPPEYAMTGPDGREMSNRWEESLRIKGWIEDIWLELEQMQG</sequence>
<dbReference type="EMBL" id="JAVQLW010000003">
    <property type="protein sequence ID" value="MDS9469323.1"/>
    <property type="molecule type" value="Genomic_DNA"/>
</dbReference>
<dbReference type="Proteomes" id="UP001269144">
    <property type="component" value="Unassembled WGS sequence"/>
</dbReference>
<dbReference type="InterPro" id="IPR036237">
    <property type="entry name" value="Xyl_isomerase-like_sf"/>
</dbReference>
<dbReference type="SUPFAM" id="SSF51658">
    <property type="entry name" value="Xylose isomerase-like"/>
    <property type="match status" value="1"/>
</dbReference>
<accession>A0ABU2HWC4</accession>
<protein>
    <submittedName>
        <fullName evidence="1">Sugar phosphate isomerase/epimerase</fullName>
    </submittedName>
</protein>